<name>A0A8H3PHP4_9LECA</name>
<dbReference type="PANTHER" id="PTHR42760">
    <property type="entry name" value="SHORT-CHAIN DEHYDROGENASES/REDUCTASES FAMILY MEMBER"/>
    <property type="match status" value="1"/>
</dbReference>
<dbReference type="Gene3D" id="3.40.50.720">
    <property type="entry name" value="NAD(P)-binding Rossmann-like Domain"/>
    <property type="match status" value="1"/>
</dbReference>
<keyword evidence="3" id="KW-1185">Reference proteome</keyword>
<dbReference type="Pfam" id="PF13561">
    <property type="entry name" value="adh_short_C2"/>
    <property type="match status" value="1"/>
</dbReference>
<proteinExistence type="inferred from homology"/>
<gene>
    <name evidence="2" type="ORF">IMSHALPRED_002767</name>
</gene>
<accession>A0A8H3PHP4</accession>
<dbReference type="AlphaFoldDB" id="A0A8H3PHP4"/>
<organism evidence="2 3">
    <name type="scientific">Imshaugia aleurites</name>
    <dbReference type="NCBI Taxonomy" id="172621"/>
    <lineage>
        <taxon>Eukaryota</taxon>
        <taxon>Fungi</taxon>
        <taxon>Dikarya</taxon>
        <taxon>Ascomycota</taxon>
        <taxon>Pezizomycotina</taxon>
        <taxon>Lecanoromycetes</taxon>
        <taxon>OSLEUM clade</taxon>
        <taxon>Lecanoromycetidae</taxon>
        <taxon>Lecanorales</taxon>
        <taxon>Lecanorineae</taxon>
        <taxon>Parmeliaceae</taxon>
        <taxon>Imshaugia</taxon>
    </lineage>
</organism>
<dbReference type="EMBL" id="CAJPDT010000150">
    <property type="protein sequence ID" value="CAF9941521.1"/>
    <property type="molecule type" value="Genomic_DNA"/>
</dbReference>
<dbReference type="PANTHER" id="PTHR42760:SF124">
    <property type="entry name" value="SHORT-CHAIN DEHYDROGENASE_REDUCTASE"/>
    <property type="match status" value="1"/>
</dbReference>
<dbReference type="InterPro" id="IPR002347">
    <property type="entry name" value="SDR_fam"/>
</dbReference>
<dbReference type="SUPFAM" id="SSF51735">
    <property type="entry name" value="NAD(P)-binding Rossmann-fold domains"/>
    <property type="match status" value="1"/>
</dbReference>
<dbReference type="Proteomes" id="UP000664534">
    <property type="component" value="Unassembled WGS sequence"/>
</dbReference>
<comment type="caution">
    <text evidence="2">The sequence shown here is derived from an EMBL/GenBank/DDBJ whole genome shotgun (WGS) entry which is preliminary data.</text>
</comment>
<reference evidence="2" key="1">
    <citation type="submission" date="2021-03" db="EMBL/GenBank/DDBJ databases">
        <authorList>
            <person name="Tagirdzhanova G."/>
        </authorList>
    </citation>
    <scope>NUCLEOTIDE SEQUENCE</scope>
</reference>
<sequence length="216" mass="22758">MSAPIPSSTTASLSSQQLLDKIAIIIGAVSALDARLLLPAQPTGVVCADLQPVAKVHVKEEDAKATHEVILESGCKIPYPSTRPQTPFDVPLSINSRGVFLDCKYAAQQIITQESYLSGNRGYIINMASTLGLTVALDSANWSIHCNVLCPGFTKIAMLKSVTDVEAGQARLGPFNPFTGLGEPEDISKAAVFLASDDVSWVTGAALPVDSGYVAQ</sequence>
<evidence type="ECO:0000313" key="3">
    <source>
        <dbReference type="Proteomes" id="UP000664534"/>
    </source>
</evidence>
<dbReference type="GO" id="GO:0016616">
    <property type="term" value="F:oxidoreductase activity, acting on the CH-OH group of donors, NAD or NADP as acceptor"/>
    <property type="evidence" value="ECO:0007669"/>
    <property type="project" value="TreeGrafter"/>
</dbReference>
<dbReference type="PRINTS" id="PR00081">
    <property type="entry name" value="GDHRDH"/>
</dbReference>
<protein>
    <submittedName>
        <fullName evidence="2">Uncharacterized protein</fullName>
    </submittedName>
</protein>
<comment type="similarity">
    <text evidence="1">Belongs to the short-chain dehydrogenases/reductases (SDR) family.</text>
</comment>
<dbReference type="OrthoDB" id="417891at2759"/>
<evidence type="ECO:0000313" key="2">
    <source>
        <dbReference type="EMBL" id="CAF9941521.1"/>
    </source>
</evidence>
<evidence type="ECO:0000256" key="1">
    <source>
        <dbReference type="ARBA" id="ARBA00006484"/>
    </source>
</evidence>
<dbReference type="InterPro" id="IPR036291">
    <property type="entry name" value="NAD(P)-bd_dom_sf"/>
</dbReference>